<proteinExistence type="predicted"/>
<reference evidence="1" key="1">
    <citation type="submission" date="2020-04" db="EMBL/GenBank/DDBJ databases">
        <title>Deep metagenomics examines the oral microbiome during advanced dental caries in children, revealing novel taxa and co-occurrences with host molecules.</title>
        <authorList>
            <person name="Baker J.L."/>
            <person name="Morton J.T."/>
            <person name="Dinis M."/>
            <person name="Alvarez R."/>
            <person name="Tran N.C."/>
            <person name="Knight R."/>
            <person name="Edlund A."/>
        </authorList>
    </citation>
    <scope>NUCLEOTIDE SEQUENCE</scope>
    <source>
        <strain evidence="1">JCVI_44_bin.2</strain>
    </source>
</reference>
<name>A0A930LC07_9MICC</name>
<evidence type="ECO:0000313" key="2">
    <source>
        <dbReference type="Proteomes" id="UP000756427"/>
    </source>
</evidence>
<gene>
    <name evidence="1" type="ORF">HXO64_05475</name>
</gene>
<sequence>MSTTETQRPTRPRFCSDEVIQEMYNIIEDFALYAKDRDSTTVHITVKEAIAVVESALARRRFQLAVRAEPRGRSPYEQQPRQEP</sequence>
<comment type="caution">
    <text evidence="1">The sequence shown here is derived from an EMBL/GenBank/DDBJ whole genome shotgun (WGS) entry which is preliminary data.</text>
</comment>
<organism evidence="1 2">
    <name type="scientific">Rothia mucilaginosa</name>
    <dbReference type="NCBI Taxonomy" id="43675"/>
    <lineage>
        <taxon>Bacteria</taxon>
        <taxon>Bacillati</taxon>
        <taxon>Actinomycetota</taxon>
        <taxon>Actinomycetes</taxon>
        <taxon>Micrococcales</taxon>
        <taxon>Micrococcaceae</taxon>
        <taxon>Rothia</taxon>
    </lineage>
</organism>
<dbReference type="AlphaFoldDB" id="A0A930LC07"/>
<dbReference type="Proteomes" id="UP000756427">
    <property type="component" value="Unassembled WGS sequence"/>
</dbReference>
<protein>
    <submittedName>
        <fullName evidence="1">Uncharacterized protein</fullName>
    </submittedName>
</protein>
<evidence type="ECO:0000313" key="1">
    <source>
        <dbReference type="EMBL" id="MBF1663990.1"/>
    </source>
</evidence>
<dbReference type="RefSeq" id="WP_303975809.1">
    <property type="nucleotide sequence ID" value="NZ_JABZXR010000020.1"/>
</dbReference>
<accession>A0A930LC07</accession>
<dbReference type="EMBL" id="JABZXR010000020">
    <property type="protein sequence ID" value="MBF1663990.1"/>
    <property type="molecule type" value="Genomic_DNA"/>
</dbReference>